<evidence type="ECO:0000256" key="3">
    <source>
        <dbReference type="ARBA" id="ARBA00022598"/>
    </source>
</evidence>
<dbReference type="FunFam" id="3.40.50.620:FF:000015">
    <property type="entry name" value="NH(3)-dependent NAD(+) synthetase"/>
    <property type="match status" value="1"/>
</dbReference>
<dbReference type="RefSeq" id="WP_163243539.1">
    <property type="nucleotide sequence ID" value="NZ_CP082780.1"/>
</dbReference>
<dbReference type="InterPro" id="IPR022926">
    <property type="entry name" value="NH(3)-dep_NAD(+)_synth"/>
</dbReference>
<dbReference type="GO" id="GO:0008795">
    <property type="term" value="F:NAD+ synthase activity"/>
    <property type="evidence" value="ECO:0007669"/>
    <property type="project" value="UniProtKB-UniRule"/>
</dbReference>
<evidence type="ECO:0000256" key="5">
    <source>
        <dbReference type="ARBA" id="ARBA00022741"/>
    </source>
</evidence>
<reference evidence="18 19" key="1">
    <citation type="submission" date="2020-02" db="EMBL/GenBank/DDBJ databases">
        <title>Bacillus aquiflavi sp. nov., isolated from yellow water of strong flavor Chinese baijiu in Yibin region of China.</title>
        <authorList>
            <person name="Xie J."/>
        </authorList>
    </citation>
    <scope>NUCLEOTIDE SEQUENCE [LARGE SCALE GENOMIC DNA]</scope>
    <source>
        <strain evidence="18 19">3H-10</strain>
    </source>
</reference>
<feature type="binding site" evidence="13">
    <location>
        <position position="54"/>
    </location>
    <ligand>
        <name>Mg(2+)</name>
        <dbReference type="ChEBI" id="CHEBI:18420"/>
    </ligand>
</feature>
<evidence type="ECO:0000256" key="10">
    <source>
        <dbReference type="ARBA" id="ARBA00055966"/>
    </source>
</evidence>
<dbReference type="GO" id="GO:0046872">
    <property type="term" value="F:metal ion binding"/>
    <property type="evidence" value="ECO:0007669"/>
    <property type="project" value="UniProtKB-KW"/>
</dbReference>
<evidence type="ECO:0000259" key="16">
    <source>
        <dbReference type="Pfam" id="PF02540"/>
    </source>
</evidence>
<evidence type="ECO:0000313" key="17">
    <source>
        <dbReference type="EMBL" id="MBA4538786.1"/>
    </source>
</evidence>
<dbReference type="InterPro" id="IPR022310">
    <property type="entry name" value="NAD/GMP_synthase"/>
</dbReference>
<gene>
    <name evidence="13 18" type="primary">nadE</name>
    <name evidence="18" type="ORF">G4D64_16945</name>
    <name evidence="17" type="ORF">H1Z61_17045</name>
</gene>
<comment type="catalytic activity">
    <reaction evidence="9 13 15">
        <text>deamido-NAD(+) + NH4(+) + ATP = AMP + diphosphate + NAD(+) + H(+)</text>
        <dbReference type="Rhea" id="RHEA:21188"/>
        <dbReference type="ChEBI" id="CHEBI:15378"/>
        <dbReference type="ChEBI" id="CHEBI:28938"/>
        <dbReference type="ChEBI" id="CHEBI:30616"/>
        <dbReference type="ChEBI" id="CHEBI:33019"/>
        <dbReference type="ChEBI" id="CHEBI:57540"/>
        <dbReference type="ChEBI" id="CHEBI:58437"/>
        <dbReference type="ChEBI" id="CHEBI:456215"/>
        <dbReference type="EC" id="6.3.1.5"/>
    </reaction>
</comment>
<dbReference type="EMBL" id="JAAIWN010000080">
    <property type="protein sequence ID" value="NEY83137.1"/>
    <property type="molecule type" value="Genomic_DNA"/>
</dbReference>
<feature type="binding site" evidence="13">
    <location>
        <position position="213"/>
    </location>
    <ligand>
        <name>ATP</name>
        <dbReference type="ChEBI" id="CHEBI:30616"/>
    </ligand>
</feature>
<evidence type="ECO:0000256" key="4">
    <source>
        <dbReference type="ARBA" id="ARBA00022723"/>
    </source>
</evidence>
<dbReference type="GO" id="GO:0005524">
    <property type="term" value="F:ATP binding"/>
    <property type="evidence" value="ECO:0007669"/>
    <property type="project" value="UniProtKB-UniRule"/>
</dbReference>
<dbReference type="NCBIfam" id="TIGR00552">
    <property type="entry name" value="nadE"/>
    <property type="match status" value="1"/>
</dbReference>
<keyword evidence="4 13" id="KW-0479">Metal-binding</keyword>
<dbReference type="AlphaFoldDB" id="A0A6B3W3R8"/>
<feature type="domain" description="NAD/GMP synthase" evidence="16">
    <location>
        <begin position="25"/>
        <end position="267"/>
    </location>
</feature>
<dbReference type="Pfam" id="PF02540">
    <property type="entry name" value="NAD_synthase"/>
    <property type="match status" value="1"/>
</dbReference>
<dbReference type="GO" id="GO:0003952">
    <property type="term" value="F:NAD+ synthase (glutamine-hydrolyzing) activity"/>
    <property type="evidence" value="ECO:0007669"/>
    <property type="project" value="InterPro"/>
</dbReference>
<reference evidence="17 20" key="2">
    <citation type="submission" date="2020-07" db="EMBL/GenBank/DDBJ databases">
        <authorList>
            <person name="Feng H."/>
        </authorList>
    </citation>
    <scope>NUCLEOTIDE SEQUENCE [LARGE SCALE GENOMIC DNA]</scope>
    <source>
        <strain evidence="20">s-12</strain>
        <strain evidence="17">S-12</strain>
    </source>
</reference>
<evidence type="ECO:0000256" key="15">
    <source>
        <dbReference type="RuleBase" id="RU003812"/>
    </source>
</evidence>
<dbReference type="CDD" id="cd00553">
    <property type="entry name" value="NAD_synthase"/>
    <property type="match status" value="1"/>
</dbReference>
<feature type="binding site" evidence="13">
    <location>
        <position position="162"/>
    </location>
    <ligand>
        <name>ATP</name>
        <dbReference type="ChEBI" id="CHEBI:30616"/>
    </ligand>
</feature>
<comment type="pathway">
    <text evidence="13">Cofactor biosynthesis; NAD(+) biosynthesis; NAD(+) from deamido-NAD(+) (ammonia route): step 1/1.</text>
</comment>
<sequence length="273" mass="30754">MDTGLQNEIIQQLKVKPHIHPQAEIRTRVNFLKEFLEKNHAIKGFVLGISGGQDSTLVAKLAQIAINEKNRENGNNHYKFIAVRLPYGVQVDERDCQDALVYIQPNVLYRVNIKQSVDASVAALRSAGVVISDFIKGNEKARERMKVQYSIAAVNHCVVLGTNNSAEFLTGYFTKHGDGACDLEPIFGLNKRQGKELLKALKCPSHLYLKRPTADLEDDAPNLEDEISLGVTYEEIDDYLEGKVVSKQTSSMLEKYFLKSEHKRKAPKTIYDY</sequence>
<dbReference type="InterPro" id="IPR003694">
    <property type="entry name" value="NAD_synthase"/>
</dbReference>
<evidence type="ECO:0000256" key="12">
    <source>
        <dbReference type="ARBA" id="ARBA00070926"/>
    </source>
</evidence>
<feature type="binding site" description="in other chain" evidence="13">
    <location>
        <position position="175"/>
    </location>
    <ligand>
        <name>deamido-NAD(+)</name>
        <dbReference type="ChEBI" id="CHEBI:58437"/>
        <note>ligand shared between two neighboring subunits</note>
    </ligand>
</feature>
<comment type="similarity">
    <text evidence="1 13 14">Belongs to the NAD synthetase family.</text>
</comment>
<keyword evidence="3 13" id="KW-0436">Ligase</keyword>
<name>A0A6B3W3R8_9BACI</name>
<evidence type="ECO:0000256" key="2">
    <source>
        <dbReference type="ARBA" id="ARBA00011738"/>
    </source>
</evidence>
<feature type="binding site" evidence="13">
    <location>
        <position position="191"/>
    </location>
    <ligand>
        <name>ATP</name>
        <dbReference type="ChEBI" id="CHEBI:30616"/>
    </ligand>
</feature>
<feature type="binding site" evidence="13">
    <location>
        <begin position="48"/>
        <end position="55"/>
    </location>
    <ligand>
        <name>ATP</name>
        <dbReference type="ChEBI" id="CHEBI:30616"/>
    </ligand>
</feature>
<dbReference type="GO" id="GO:0004359">
    <property type="term" value="F:glutaminase activity"/>
    <property type="evidence" value="ECO:0007669"/>
    <property type="project" value="InterPro"/>
</dbReference>
<dbReference type="EMBL" id="JACEIO010000078">
    <property type="protein sequence ID" value="MBA4538786.1"/>
    <property type="molecule type" value="Genomic_DNA"/>
</dbReference>
<proteinExistence type="inferred from homology"/>
<dbReference type="EC" id="6.3.1.5" evidence="11 13"/>
<feature type="binding site" evidence="13">
    <location>
        <position position="182"/>
    </location>
    <ligand>
        <name>deamido-NAD(+)</name>
        <dbReference type="ChEBI" id="CHEBI:58437"/>
        <note>ligand shared between two neighboring subunits</note>
    </ligand>
</feature>
<evidence type="ECO:0000313" key="19">
    <source>
        <dbReference type="Proteomes" id="UP000472971"/>
    </source>
</evidence>
<dbReference type="Proteomes" id="UP000570010">
    <property type="component" value="Unassembled WGS sequence"/>
</dbReference>
<dbReference type="UniPathway" id="UPA00253">
    <property type="reaction ID" value="UER00333"/>
</dbReference>
<evidence type="ECO:0000256" key="14">
    <source>
        <dbReference type="RuleBase" id="RU003811"/>
    </source>
</evidence>
<dbReference type="HAMAP" id="MF_00193">
    <property type="entry name" value="NadE_ammonia_dep"/>
    <property type="match status" value="1"/>
</dbReference>
<dbReference type="PANTHER" id="PTHR23090">
    <property type="entry name" value="NH 3 /GLUTAMINE-DEPENDENT NAD + SYNTHETASE"/>
    <property type="match status" value="1"/>
</dbReference>
<keyword evidence="5 13" id="KW-0547">Nucleotide-binding</keyword>
<accession>A0A6B3W3R8</accession>
<dbReference type="SUPFAM" id="SSF52402">
    <property type="entry name" value="Adenine nucleotide alpha hydrolases-like"/>
    <property type="match status" value="1"/>
</dbReference>
<keyword evidence="19" id="KW-1185">Reference proteome</keyword>
<evidence type="ECO:0000256" key="13">
    <source>
        <dbReference type="HAMAP-Rule" id="MF_00193"/>
    </source>
</evidence>
<keyword evidence="6 13" id="KW-0067">ATP-binding</keyword>
<evidence type="ECO:0000256" key="11">
    <source>
        <dbReference type="ARBA" id="ARBA00066987"/>
    </source>
</evidence>
<evidence type="ECO:0000256" key="7">
    <source>
        <dbReference type="ARBA" id="ARBA00022842"/>
    </source>
</evidence>
<evidence type="ECO:0000256" key="6">
    <source>
        <dbReference type="ARBA" id="ARBA00022840"/>
    </source>
</evidence>
<evidence type="ECO:0000256" key="1">
    <source>
        <dbReference type="ARBA" id="ARBA00005859"/>
    </source>
</evidence>
<keyword evidence="8 13" id="KW-0520">NAD</keyword>
<dbReference type="PANTHER" id="PTHR23090:SF7">
    <property type="entry name" value="NH(3)-DEPENDENT NAD(+) SYNTHETASE"/>
    <property type="match status" value="1"/>
</dbReference>
<feature type="binding site" description="in other chain" evidence="13">
    <location>
        <begin position="262"/>
        <end position="263"/>
    </location>
    <ligand>
        <name>deamido-NAD(+)</name>
        <dbReference type="ChEBI" id="CHEBI:58437"/>
        <note>ligand shared between two neighboring subunits</note>
    </ligand>
</feature>
<comment type="function">
    <text evidence="10 13">Catalyzes the ATP-dependent amidation of deamido-NAD to form NAD. Uses ammonia as a nitrogen source.</text>
</comment>
<evidence type="ECO:0000256" key="8">
    <source>
        <dbReference type="ARBA" id="ARBA00023027"/>
    </source>
</evidence>
<evidence type="ECO:0000313" key="18">
    <source>
        <dbReference type="EMBL" id="NEY83137.1"/>
    </source>
</evidence>
<feature type="binding site" evidence="13">
    <location>
        <position position="167"/>
    </location>
    <ligand>
        <name>Mg(2+)</name>
        <dbReference type="ChEBI" id="CHEBI:18420"/>
    </ligand>
</feature>
<protein>
    <recommendedName>
        <fullName evidence="12 13">NH(3)-dependent NAD(+) synthetase</fullName>
        <ecNumber evidence="11 13">6.3.1.5</ecNumber>
    </recommendedName>
</protein>
<dbReference type="InterPro" id="IPR014729">
    <property type="entry name" value="Rossmann-like_a/b/a_fold"/>
</dbReference>
<comment type="subunit">
    <text evidence="2 13">Homodimer.</text>
</comment>
<dbReference type="Gene3D" id="3.40.50.620">
    <property type="entry name" value="HUPs"/>
    <property type="match status" value="1"/>
</dbReference>
<organism evidence="18 19">
    <name type="scientific">Bacillus aquiflavi</name>
    <dbReference type="NCBI Taxonomy" id="2672567"/>
    <lineage>
        <taxon>Bacteria</taxon>
        <taxon>Bacillati</taxon>
        <taxon>Bacillota</taxon>
        <taxon>Bacilli</taxon>
        <taxon>Bacillales</taxon>
        <taxon>Bacillaceae</taxon>
        <taxon>Bacillus</taxon>
    </lineage>
</organism>
<dbReference type="GO" id="GO:0009435">
    <property type="term" value="P:NAD+ biosynthetic process"/>
    <property type="evidence" value="ECO:0007669"/>
    <property type="project" value="UniProtKB-UniRule"/>
</dbReference>
<feature type="binding site" description="in other chain" evidence="13">
    <location>
        <position position="142"/>
    </location>
    <ligand>
        <name>deamido-NAD(+)</name>
        <dbReference type="ChEBI" id="CHEBI:58437"/>
        <note>ligand shared between two neighboring subunits</note>
    </ligand>
</feature>
<evidence type="ECO:0000256" key="9">
    <source>
        <dbReference type="ARBA" id="ARBA00051206"/>
    </source>
</evidence>
<comment type="caution">
    <text evidence="18">The sequence shown here is derived from an EMBL/GenBank/DDBJ whole genome shotgun (WGS) entry which is preliminary data.</text>
</comment>
<dbReference type="NCBIfam" id="NF001979">
    <property type="entry name" value="PRK00768.1"/>
    <property type="match status" value="1"/>
</dbReference>
<evidence type="ECO:0000313" key="20">
    <source>
        <dbReference type="Proteomes" id="UP000570010"/>
    </source>
</evidence>
<dbReference type="GO" id="GO:0005737">
    <property type="term" value="C:cytoplasm"/>
    <property type="evidence" value="ECO:0007669"/>
    <property type="project" value="InterPro"/>
</dbReference>
<dbReference type="Proteomes" id="UP000472971">
    <property type="component" value="Unassembled WGS sequence"/>
</dbReference>
<keyword evidence="7 13" id="KW-0460">Magnesium</keyword>